<gene>
    <name evidence="1" type="ORF">MTBBW1_2820003</name>
</gene>
<organism evidence="1 2">
    <name type="scientific">Desulfamplus magnetovallimortis</name>
    <dbReference type="NCBI Taxonomy" id="1246637"/>
    <lineage>
        <taxon>Bacteria</taxon>
        <taxon>Pseudomonadati</taxon>
        <taxon>Thermodesulfobacteriota</taxon>
        <taxon>Desulfobacteria</taxon>
        <taxon>Desulfobacterales</taxon>
        <taxon>Desulfobacteraceae</taxon>
        <taxon>Desulfamplus</taxon>
    </lineage>
</organism>
<reference evidence="1 2" key="1">
    <citation type="submission" date="2017-03" db="EMBL/GenBank/DDBJ databases">
        <authorList>
            <person name="Afonso C.L."/>
            <person name="Miller P.J."/>
            <person name="Scott M.A."/>
            <person name="Spackman E."/>
            <person name="Goraichik I."/>
            <person name="Dimitrov K.M."/>
            <person name="Suarez D.L."/>
            <person name="Swayne D.E."/>
        </authorList>
    </citation>
    <scope>NUCLEOTIDE SEQUENCE [LARGE SCALE GENOMIC DNA]</scope>
    <source>
        <strain evidence="1">PRJEB14757</strain>
    </source>
</reference>
<dbReference type="EMBL" id="FWEV01000204">
    <property type="protein sequence ID" value="SLM31194.1"/>
    <property type="molecule type" value="Genomic_DNA"/>
</dbReference>
<evidence type="ECO:0000313" key="2">
    <source>
        <dbReference type="Proteomes" id="UP000191931"/>
    </source>
</evidence>
<keyword evidence="2" id="KW-1185">Reference proteome</keyword>
<dbReference type="Proteomes" id="UP000191931">
    <property type="component" value="Unassembled WGS sequence"/>
</dbReference>
<evidence type="ECO:0000313" key="1">
    <source>
        <dbReference type="EMBL" id="SLM31194.1"/>
    </source>
</evidence>
<protein>
    <submittedName>
        <fullName evidence="1">Uncharacterized protein</fullName>
    </submittedName>
</protein>
<sequence length="222" mass="25310">MKSQSISKEIVRQPEVLIWYGNPSDHSGAYHVILTVGLDGIPVEVGIENPDNCRLEIPGLLDSGWDPKPEEVVADFFESAETCRPKSGVYFNNERVNTIEEFAIQLGSFCSESEIFFNDPSNIPSKMESCEEASLLIYSRIDNQIESDLYQEFFDPEEDEMMKKLGARFSMIRQFLLSGSHSEGFIQCITSDSWIRVDNLTDIFCRWLWDSPDRVVRTISDG</sequence>
<dbReference type="AlphaFoldDB" id="A0A1W1HFC2"/>
<accession>A0A1W1HFC2</accession>
<dbReference type="RefSeq" id="WP_080810076.1">
    <property type="nucleotide sequence ID" value="NZ_LT828583.1"/>
</dbReference>
<proteinExistence type="predicted"/>
<name>A0A1W1HFC2_9BACT</name>